<dbReference type="Proteomes" id="UP000634660">
    <property type="component" value="Unassembled WGS sequence"/>
</dbReference>
<name>A0A918QPF0_9ACTN</name>
<feature type="region of interest" description="Disordered" evidence="1">
    <location>
        <begin position="417"/>
        <end position="436"/>
    </location>
</feature>
<organism evidence="2 3">
    <name type="scientific">Streptomyces subrutilus</name>
    <dbReference type="NCBI Taxonomy" id="36818"/>
    <lineage>
        <taxon>Bacteria</taxon>
        <taxon>Bacillati</taxon>
        <taxon>Actinomycetota</taxon>
        <taxon>Actinomycetes</taxon>
        <taxon>Kitasatosporales</taxon>
        <taxon>Streptomycetaceae</taxon>
        <taxon>Streptomyces</taxon>
    </lineage>
</organism>
<protein>
    <recommendedName>
        <fullName evidence="4">Tetratricopeptide repeat protein</fullName>
    </recommendedName>
</protein>
<evidence type="ECO:0000313" key="2">
    <source>
        <dbReference type="EMBL" id="GGZ65479.1"/>
    </source>
</evidence>
<accession>A0A918QPF0</accession>
<evidence type="ECO:0000313" key="3">
    <source>
        <dbReference type="Proteomes" id="UP000634660"/>
    </source>
</evidence>
<reference evidence="2" key="2">
    <citation type="submission" date="2020-09" db="EMBL/GenBank/DDBJ databases">
        <authorList>
            <person name="Sun Q."/>
            <person name="Ohkuma M."/>
        </authorList>
    </citation>
    <scope>NUCLEOTIDE SEQUENCE</scope>
    <source>
        <strain evidence="2">JCM 4834</strain>
    </source>
</reference>
<reference evidence="2" key="1">
    <citation type="journal article" date="2014" name="Int. J. Syst. Evol. Microbiol.">
        <title>Complete genome sequence of Corynebacterium casei LMG S-19264T (=DSM 44701T), isolated from a smear-ripened cheese.</title>
        <authorList>
            <consortium name="US DOE Joint Genome Institute (JGI-PGF)"/>
            <person name="Walter F."/>
            <person name="Albersmeier A."/>
            <person name="Kalinowski J."/>
            <person name="Ruckert C."/>
        </authorList>
    </citation>
    <scope>NUCLEOTIDE SEQUENCE</scope>
    <source>
        <strain evidence="2">JCM 4834</strain>
    </source>
</reference>
<evidence type="ECO:0008006" key="4">
    <source>
        <dbReference type="Google" id="ProtNLM"/>
    </source>
</evidence>
<dbReference type="AlphaFoldDB" id="A0A918QPF0"/>
<evidence type="ECO:0000256" key="1">
    <source>
        <dbReference type="SAM" id="MobiDB-lite"/>
    </source>
</evidence>
<sequence>MGAVTEGGAGTAGESAVRELASLSGRAVPLLREWAAGSPRCGEARALLVLATSDGLGDAELRTELVRAHHDARAAGPRAVSLVHGVFLFAHRQYPMAADHVEAHLGTWPGDEQAAPMLDAFAAAGDAGHAGYRERGDALAQRQYALAGPESWVWAGRLAWVRAEQGRPYEAYELAASALARNPRAGLAVHAKAHAEQDTGAGPASTAFIDRWLAGDPRAVQFRHLNWHAALQSLAAGDFADARRRADRVLDRADVGMRASTNWRLLLAGQAPARRCELGHVRELLAAPEGTAEVFHTFNLALALAVEAATDDLTALARRAAADGRSEFSQVLAPVVRALAHLTAGRPDAAVDLLAGLGRAVERLGGVRVEREIVQDTLARALVDAGDPGRAAGLLHRRRAARRHHVYEDLLVTAGAARTPAPAPTPNPVPRETLRG</sequence>
<dbReference type="EMBL" id="BMVX01000008">
    <property type="protein sequence ID" value="GGZ65479.1"/>
    <property type="molecule type" value="Genomic_DNA"/>
</dbReference>
<gene>
    <name evidence="2" type="ORF">GCM10010371_26650</name>
</gene>
<comment type="caution">
    <text evidence="2">The sequence shown here is derived from an EMBL/GenBank/DDBJ whole genome shotgun (WGS) entry which is preliminary data.</text>
</comment>
<proteinExistence type="predicted"/>